<gene>
    <name evidence="1" type="ORF">B0I71DRAFT_46818</name>
</gene>
<evidence type="ECO:0000313" key="1">
    <source>
        <dbReference type="EMBL" id="RDW24782.1"/>
    </source>
</evidence>
<dbReference type="EMBL" id="KZ859021">
    <property type="protein sequence ID" value="RDW24782.1"/>
    <property type="molecule type" value="Genomic_DNA"/>
</dbReference>
<dbReference type="OrthoDB" id="4082622at2759"/>
<reference evidence="1 2" key="1">
    <citation type="submission" date="2018-07" db="EMBL/GenBank/DDBJ databases">
        <title>Draft Genome Assemblies for Five Robust Yarrowia lipolytica Strains Exhibiting High Lipid Production and Pentose Sugar Utilization and Sugar Alcohol Secretion from Undetoxified Lignocellulosic Biomass Hydrolysates.</title>
        <authorList>
            <consortium name="DOE Joint Genome Institute"/>
            <person name="Walker C."/>
            <person name="Ryu S."/>
            <person name="Na H."/>
            <person name="Zane M."/>
            <person name="LaButti K."/>
            <person name="Lipzen A."/>
            <person name="Haridas S."/>
            <person name="Barry K."/>
            <person name="Grigoriev I.V."/>
            <person name="Quarterman J."/>
            <person name="Slininger P."/>
            <person name="Dien B."/>
            <person name="Trinh C.T."/>
        </authorList>
    </citation>
    <scope>NUCLEOTIDE SEQUENCE [LARGE SCALE GENOMIC DNA]</scope>
    <source>
        <strain evidence="1 2">YB392</strain>
    </source>
</reference>
<organism evidence="1 2">
    <name type="scientific">Yarrowia lipolytica</name>
    <name type="common">Candida lipolytica</name>
    <dbReference type="NCBI Taxonomy" id="4952"/>
    <lineage>
        <taxon>Eukaryota</taxon>
        <taxon>Fungi</taxon>
        <taxon>Dikarya</taxon>
        <taxon>Ascomycota</taxon>
        <taxon>Saccharomycotina</taxon>
        <taxon>Dipodascomycetes</taxon>
        <taxon>Dipodascales</taxon>
        <taxon>Dipodascales incertae sedis</taxon>
        <taxon>Yarrowia</taxon>
    </lineage>
</organism>
<dbReference type="VEuPathDB" id="FungiDB:YALI0_B17468g"/>
<accession>A0A371C3Q6</accession>
<protein>
    <submittedName>
        <fullName evidence="1">Uncharacterized protein</fullName>
    </submittedName>
</protein>
<sequence length="504" mass="57713">MITSFLKYSALVSISLIAAAELQVLLDAYLNRTFVETGAKVDKKLAVQDGDMTSEEVYTKMGVNVESDHEDEEGDGYESRDLMDSSPWQRPSISGNEAYQRGAKKLHDQFLDELKTRQNSETCSEERTNALFSALTRLVDKYRTRPMIHHAASNVDHPASGVKCVACNQTVLLQRDRHYVCVHCPSGQNVICIFCEGREMHPESHMLYKMDKSIGSMRSLLYYAETHPAWTTKIEDDFSAPDPEEFVDRDLLAECAPMSQERLEFMFEQFMGWCDIRSNEPRKLNMSLDRYRELLKLDDPYLLSLLEQHFTQPVSFSAYVKFVLSVLSAPSKALIDICYDMITQKDESYVTMASVKAAVWQYYLWAQKMANEAITIEELRQKQQEMRNGYTDKTKLYERLGALSNTQGPKTFSSLANGKQITDFPRKHENLLINVPVVSDRPDLSSNAMLIAEQSINEMIVKAFEEAGFNEFSLLTKRDFVKLAGYPGPNFQSWLFNWLEAYII</sequence>
<evidence type="ECO:0000313" key="2">
    <source>
        <dbReference type="Proteomes" id="UP000256601"/>
    </source>
</evidence>
<proteinExistence type="predicted"/>
<dbReference type="Proteomes" id="UP000256601">
    <property type="component" value="Unassembled WGS sequence"/>
</dbReference>
<dbReference type="AlphaFoldDB" id="A0A371C3Q6"/>
<dbReference type="VEuPathDB" id="FungiDB:YALI1_B22667g"/>
<name>A0A371C3Q6_YARLL</name>